<dbReference type="RefSeq" id="WP_189029196.1">
    <property type="nucleotide sequence ID" value="NZ_BMKR01000024.1"/>
</dbReference>
<gene>
    <name evidence="1" type="ORF">GCM10010912_46620</name>
</gene>
<reference evidence="1" key="2">
    <citation type="submission" date="2020-09" db="EMBL/GenBank/DDBJ databases">
        <authorList>
            <person name="Sun Q."/>
            <person name="Zhou Y."/>
        </authorList>
    </citation>
    <scope>NUCLEOTIDE SEQUENCE</scope>
    <source>
        <strain evidence="1">CGMCC 1.16134</strain>
    </source>
</reference>
<comment type="caution">
    <text evidence="1">The sequence shown here is derived from an EMBL/GenBank/DDBJ whole genome shotgun (WGS) entry which is preliminary data.</text>
</comment>
<evidence type="ECO:0000313" key="1">
    <source>
        <dbReference type="EMBL" id="GGF96460.1"/>
    </source>
</evidence>
<keyword evidence="2" id="KW-1185">Reference proteome</keyword>
<accession>A0A917CSH8</accession>
<organism evidence="1 2">
    <name type="scientific">Paenibacillus albidus</name>
    <dbReference type="NCBI Taxonomy" id="2041023"/>
    <lineage>
        <taxon>Bacteria</taxon>
        <taxon>Bacillati</taxon>
        <taxon>Bacillota</taxon>
        <taxon>Bacilli</taxon>
        <taxon>Bacillales</taxon>
        <taxon>Paenibacillaceae</taxon>
        <taxon>Paenibacillus</taxon>
    </lineage>
</organism>
<reference evidence="1" key="1">
    <citation type="journal article" date="2014" name="Int. J. Syst. Evol. Microbiol.">
        <title>Complete genome sequence of Corynebacterium casei LMG S-19264T (=DSM 44701T), isolated from a smear-ripened cheese.</title>
        <authorList>
            <consortium name="US DOE Joint Genome Institute (JGI-PGF)"/>
            <person name="Walter F."/>
            <person name="Albersmeier A."/>
            <person name="Kalinowski J."/>
            <person name="Ruckert C."/>
        </authorList>
    </citation>
    <scope>NUCLEOTIDE SEQUENCE</scope>
    <source>
        <strain evidence="1">CGMCC 1.16134</strain>
    </source>
</reference>
<sequence>MDNKELEYTVEYQDSYGVIYFENIKASDLSDAKMQIRQRFPDVSIRAVTVIPHDNGDE</sequence>
<dbReference type="AlphaFoldDB" id="A0A917CSH8"/>
<protein>
    <submittedName>
        <fullName evidence="1">Uncharacterized protein</fullName>
    </submittedName>
</protein>
<evidence type="ECO:0000313" key="2">
    <source>
        <dbReference type="Proteomes" id="UP000637643"/>
    </source>
</evidence>
<dbReference type="EMBL" id="BMKR01000024">
    <property type="protein sequence ID" value="GGF96460.1"/>
    <property type="molecule type" value="Genomic_DNA"/>
</dbReference>
<proteinExistence type="predicted"/>
<dbReference type="Proteomes" id="UP000637643">
    <property type="component" value="Unassembled WGS sequence"/>
</dbReference>
<name>A0A917CSH8_9BACL</name>